<evidence type="ECO:0000313" key="2">
    <source>
        <dbReference type="Proteomes" id="UP001305779"/>
    </source>
</evidence>
<reference evidence="1 2" key="1">
    <citation type="journal article" date="2023" name="G3 (Bethesda)">
        <title>A chromosome-level genome assembly of Zasmidium syzygii isolated from banana leaves.</title>
        <authorList>
            <person name="van Westerhoven A.C."/>
            <person name="Mehrabi R."/>
            <person name="Talebi R."/>
            <person name="Steentjes M.B.F."/>
            <person name="Corcolon B."/>
            <person name="Chong P.A."/>
            <person name="Kema G.H.J."/>
            <person name="Seidl M.F."/>
        </authorList>
    </citation>
    <scope>NUCLEOTIDE SEQUENCE [LARGE SCALE GENOMIC DNA]</scope>
    <source>
        <strain evidence="1 2">P124</strain>
    </source>
</reference>
<keyword evidence="2" id="KW-1185">Reference proteome</keyword>
<sequence>MAEEKDVDLFGANADRHKIFPFFNLARELRDAIYDECMEDRTIDGTMRRPEILAQNIVSPTPLLVNRQFSAEYASRAKKCGILTFTDKSRYAINCFQLPKVLCKWQYALEVKIWCPWPQTPRDQRIWIDDVLSQVSSPRSLSITAVCGGGQDVESVSAQLNTTFWAAIPELISMQAYQDEDNEADLSTMWEELSDFKYIGTWSKNHDKADKMQVI</sequence>
<gene>
    <name evidence="1" type="ORF">PRZ48_009237</name>
</gene>
<comment type="caution">
    <text evidence="1">The sequence shown here is derived from an EMBL/GenBank/DDBJ whole genome shotgun (WGS) entry which is preliminary data.</text>
</comment>
<organism evidence="1 2">
    <name type="scientific">Zasmidium cellare</name>
    <name type="common">Wine cellar mold</name>
    <name type="synonym">Racodium cellare</name>
    <dbReference type="NCBI Taxonomy" id="395010"/>
    <lineage>
        <taxon>Eukaryota</taxon>
        <taxon>Fungi</taxon>
        <taxon>Dikarya</taxon>
        <taxon>Ascomycota</taxon>
        <taxon>Pezizomycotina</taxon>
        <taxon>Dothideomycetes</taxon>
        <taxon>Dothideomycetidae</taxon>
        <taxon>Mycosphaerellales</taxon>
        <taxon>Mycosphaerellaceae</taxon>
        <taxon>Zasmidium</taxon>
    </lineage>
</organism>
<dbReference type="Proteomes" id="UP001305779">
    <property type="component" value="Unassembled WGS sequence"/>
</dbReference>
<protein>
    <submittedName>
        <fullName evidence="1">Uncharacterized protein</fullName>
    </submittedName>
</protein>
<evidence type="ECO:0000313" key="1">
    <source>
        <dbReference type="EMBL" id="KAK4498727.1"/>
    </source>
</evidence>
<proteinExistence type="predicted"/>
<accession>A0ABR0EB61</accession>
<dbReference type="EMBL" id="JAXOVC010000007">
    <property type="protein sequence ID" value="KAK4498727.1"/>
    <property type="molecule type" value="Genomic_DNA"/>
</dbReference>
<name>A0ABR0EB61_ZASCE</name>